<feature type="transmembrane region" description="Helical" evidence="8">
    <location>
        <begin position="85"/>
        <end position="106"/>
    </location>
</feature>
<evidence type="ECO:0000256" key="1">
    <source>
        <dbReference type="ARBA" id="ARBA00004141"/>
    </source>
</evidence>
<dbReference type="NCBIfam" id="TIGR00912">
    <property type="entry name" value="2A0309"/>
    <property type="match status" value="1"/>
</dbReference>
<dbReference type="PANTHER" id="PTHR34975:SF2">
    <property type="entry name" value="SPORE GERMINATION PROTEIN A2"/>
    <property type="match status" value="1"/>
</dbReference>
<evidence type="ECO:0000256" key="4">
    <source>
        <dbReference type="ARBA" id="ARBA00022544"/>
    </source>
</evidence>
<evidence type="ECO:0000256" key="8">
    <source>
        <dbReference type="SAM" id="Phobius"/>
    </source>
</evidence>
<dbReference type="RefSeq" id="WP_132282201.1">
    <property type="nucleotide sequence ID" value="NZ_SMGQ01000012.1"/>
</dbReference>
<dbReference type="Gene3D" id="1.20.1740.10">
    <property type="entry name" value="Amino acid/polyamine transporter I"/>
    <property type="match status" value="1"/>
</dbReference>
<keyword evidence="7 8" id="KW-0472">Membrane</keyword>
<dbReference type="InterPro" id="IPR004761">
    <property type="entry name" value="Spore_GerAB"/>
</dbReference>
<name>A0A4R1MRT9_9FIRM</name>
<dbReference type="AlphaFoldDB" id="A0A4R1MRT9"/>
<feature type="transmembrane region" description="Helical" evidence="8">
    <location>
        <begin position="186"/>
        <end position="206"/>
    </location>
</feature>
<feature type="transmembrane region" description="Helical" evidence="8">
    <location>
        <begin position="118"/>
        <end position="136"/>
    </location>
</feature>
<comment type="subcellular location">
    <subcellularLocation>
        <location evidence="1">Membrane</location>
        <topology evidence="1">Multi-pass membrane protein</topology>
    </subcellularLocation>
</comment>
<keyword evidence="6 8" id="KW-1133">Transmembrane helix</keyword>
<feature type="transmembrane region" description="Helical" evidence="8">
    <location>
        <begin position="148"/>
        <end position="166"/>
    </location>
</feature>
<evidence type="ECO:0000313" key="9">
    <source>
        <dbReference type="EMBL" id="TCK93289.1"/>
    </source>
</evidence>
<accession>A0A4R1MRT9</accession>
<feature type="transmembrane region" description="Helical" evidence="8">
    <location>
        <begin position="41"/>
        <end position="64"/>
    </location>
</feature>
<evidence type="ECO:0000256" key="3">
    <source>
        <dbReference type="ARBA" id="ARBA00022448"/>
    </source>
</evidence>
<evidence type="ECO:0000256" key="6">
    <source>
        <dbReference type="ARBA" id="ARBA00022989"/>
    </source>
</evidence>
<proteinExistence type="inferred from homology"/>
<organism evidence="9 10">
    <name type="scientific">Natranaerovirga hydrolytica</name>
    <dbReference type="NCBI Taxonomy" id="680378"/>
    <lineage>
        <taxon>Bacteria</taxon>
        <taxon>Bacillati</taxon>
        <taxon>Bacillota</taxon>
        <taxon>Clostridia</taxon>
        <taxon>Lachnospirales</taxon>
        <taxon>Natranaerovirgaceae</taxon>
        <taxon>Natranaerovirga</taxon>
    </lineage>
</organism>
<dbReference type="Proteomes" id="UP000294545">
    <property type="component" value="Unassembled WGS sequence"/>
</dbReference>
<dbReference type="PANTHER" id="PTHR34975">
    <property type="entry name" value="SPORE GERMINATION PROTEIN A2"/>
    <property type="match status" value="1"/>
</dbReference>
<dbReference type="OrthoDB" id="2716906at2"/>
<comment type="caution">
    <text evidence="9">The sequence shown here is derived from an EMBL/GenBank/DDBJ whole genome shotgun (WGS) entry which is preliminary data.</text>
</comment>
<feature type="transmembrane region" description="Helical" evidence="8">
    <location>
        <begin position="12"/>
        <end position="29"/>
    </location>
</feature>
<keyword evidence="4" id="KW-0309">Germination</keyword>
<dbReference type="GO" id="GO:0009847">
    <property type="term" value="P:spore germination"/>
    <property type="evidence" value="ECO:0007669"/>
    <property type="project" value="InterPro"/>
</dbReference>
<feature type="transmembrane region" description="Helical" evidence="8">
    <location>
        <begin position="336"/>
        <end position="356"/>
    </location>
</feature>
<feature type="transmembrane region" description="Helical" evidence="8">
    <location>
        <begin position="218"/>
        <end position="240"/>
    </location>
</feature>
<dbReference type="Pfam" id="PF03845">
    <property type="entry name" value="Spore_permease"/>
    <property type="match status" value="1"/>
</dbReference>
<dbReference type="EMBL" id="SMGQ01000012">
    <property type="protein sequence ID" value="TCK93289.1"/>
    <property type="molecule type" value="Genomic_DNA"/>
</dbReference>
<evidence type="ECO:0000256" key="7">
    <source>
        <dbReference type="ARBA" id="ARBA00023136"/>
    </source>
</evidence>
<evidence type="ECO:0000313" key="10">
    <source>
        <dbReference type="Proteomes" id="UP000294545"/>
    </source>
</evidence>
<gene>
    <name evidence="9" type="ORF">EDC19_1480</name>
</gene>
<feature type="transmembrane region" description="Helical" evidence="8">
    <location>
        <begin position="307"/>
        <end position="324"/>
    </location>
</feature>
<sequence>MFSANDRISVRQLKILVILNLFSTTSLILPRMAAEAAGRDGWIAVILGTILALLYVLIIMHLAYKFPQKTLIEYSQTLLGKVLTFIIGFIFIAKLILSAAFGLRLFSELIKEVLLDNTPIEVIIMSMLLVVVYVARKGYECRARVAEILIWIIFIPIILVLIFALPQVNFSNILPVFVNEPKDILMGGYIISLTYSAVDLLLLAIPYTDRPRETRKPVIKAVLLVGIFNIILCIITFGLFGELGTRRQIWPVMTIMQVVEIPGSLLERQDGLMIAFWILSIFAVINAYVFFISIITQKLFKLKEQNFLVLPFLPVIFLLALIPNNVVEIYEYTKNLMSYMGVFLLVIIPVILIGLAKKRKIGEA</sequence>
<reference evidence="9 10" key="1">
    <citation type="submission" date="2019-03" db="EMBL/GenBank/DDBJ databases">
        <title>Genomic Encyclopedia of Type Strains, Phase IV (KMG-IV): sequencing the most valuable type-strain genomes for metagenomic binning, comparative biology and taxonomic classification.</title>
        <authorList>
            <person name="Goeker M."/>
        </authorList>
    </citation>
    <scope>NUCLEOTIDE SEQUENCE [LARGE SCALE GENOMIC DNA]</scope>
    <source>
        <strain evidence="9 10">DSM 24176</strain>
    </source>
</reference>
<feature type="transmembrane region" description="Helical" evidence="8">
    <location>
        <begin position="274"/>
        <end position="295"/>
    </location>
</feature>
<keyword evidence="5 8" id="KW-0812">Transmembrane</keyword>
<dbReference type="GO" id="GO:0016020">
    <property type="term" value="C:membrane"/>
    <property type="evidence" value="ECO:0007669"/>
    <property type="project" value="UniProtKB-SubCell"/>
</dbReference>
<keyword evidence="3" id="KW-0813">Transport</keyword>
<evidence type="ECO:0000256" key="5">
    <source>
        <dbReference type="ARBA" id="ARBA00022692"/>
    </source>
</evidence>
<protein>
    <submittedName>
        <fullName evidence="9">Spore germination protein</fullName>
    </submittedName>
</protein>
<evidence type="ECO:0000256" key="2">
    <source>
        <dbReference type="ARBA" id="ARBA00007998"/>
    </source>
</evidence>
<comment type="similarity">
    <text evidence="2">Belongs to the amino acid-polyamine-organocation (APC) superfamily. Spore germination protein (SGP) (TC 2.A.3.9) family.</text>
</comment>
<keyword evidence="10" id="KW-1185">Reference proteome</keyword>